<evidence type="ECO:0000256" key="3">
    <source>
        <dbReference type="ARBA" id="ARBA00022723"/>
    </source>
</evidence>
<dbReference type="InterPro" id="IPR001577">
    <property type="entry name" value="Peptidase_M8"/>
</dbReference>
<dbReference type="PROSITE" id="PS01186">
    <property type="entry name" value="EGF_2"/>
    <property type="match status" value="1"/>
</dbReference>
<sequence>AVLAWALPCNLDQFGRPISGQANFGPNRLDSSSGSRTQQVGTAIHELTHALGFSSSRFPDFRQPLNGAPWGLSNIILNTKERGVAVSKIITPKVVQQVKQQYNCYNWATAGGELENGAQGTSTTMSSHWEKRIFQDEYMTATASSTPIYSAITLALFEDSGWYTANYSMAQTLTWGYLEGCTFATSKCSEWSTNYFCNTKGDHCTPTRDAKGYCDLATYKSSIPAGFQYFSNPSLGGQDSYSDYCPLYVGYSNGDCTGSTTYTTSGMGEILSSRSQCFQSTLSTSGSRSSTPACYAVDHCTKTAMIVNVGNTQVSCPMAGGQVSVPGFQGTLTLAKYTAAKYLIRFRCPPANTICQRLQRECSGLGVLQTDGSCLCNPGYNGADCSLIICPAKNGVECAGHGTCDGTTGQCNCNQGYTGLSCGSLICPIVNDEKFAYTQCSNHGTCDPNTGTCSCYFGYTGNACQCVPGCPNCSVNGTCDCMTGTIYTCSILHLKTLGSCVCHSGYYGLTCQSTQPPQMTTLVVDNKTVYAGSVISKGYQFFKVLLNSSSSDITVVLNSNTGDADIYASFTNMYPTAGSAKATTFISDANRTDSLDAVTLCGSLGSFPRGINDTFRFCSQPNDQFVQASIGAPGYFYIGVFGYTQSNFQIYVQINKCTTASCSNHGICGKYYGGVCACDRFWSGEACNVPQCRPDCVDFNDCKIPGSSISQTTISNGLRNTTDCYGNGACTVFTINGIEQSKCVCDPAYTYANPTDAQSMCKVPIPSISYVQNYNSSF</sequence>
<feature type="disulfide bond" evidence="10">
    <location>
        <begin position="455"/>
        <end position="464"/>
    </location>
</feature>
<keyword evidence="4" id="KW-0378">Hydrolase</keyword>
<evidence type="ECO:0000313" key="12">
    <source>
        <dbReference type="EMBL" id="OQS03053.1"/>
    </source>
</evidence>
<evidence type="ECO:0000256" key="2">
    <source>
        <dbReference type="ARBA" id="ARBA00022670"/>
    </source>
</evidence>
<keyword evidence="3 9" id="KW-0479">Metal-binding</keyword>
<reference evidence="12 13" key="1">
    <citation type="journal article" date="2014" name="Genome Biol. Evol.">
        <title>The secreted proteins of Achlya hypogyna and Thraustotheca clavata identify the ancestral oomycete secretome and reveal gene acquisitions by horizontal gene transfer.</title>
        <authorList>
            <person name="Misner I."/>
            <person name="Blouin N."/>
            <person name="Leonard G."/>
            <person name="Richards T.A."/>
            <person name="Lane C.E."/>
        </authorList>
    </citation>
    <scope>NUCLEOTIDE SEQUENCE [LARGE SCALE GENOMIC DNA]</scope>
    <source>
        <strain evidence="12 13">ATCC 34112</strain>
    </source>
</reference>
<dbReference type="InterPro" id="IPR000742">
    <property type="entry name" value="EGF"/>
</dbReference>
<comment type="caution">
    <text evidence="12">The sequence shown here is derived from an EMBL/GenBank/DDBJ whole genome shotgun (WGS) entry which is preliminary data.</text>
</comment>
<dbReference type="PROSITE" id="PS00022">
    <property type="entry name" value="EGF_1"/>
    <property type="match status" value="3"/>
</dbReference>
<comment type="cofactor">
    <cofactor evidence="9">
        <name>Zn(2+)</name>
        <dbReference type="ChEBI" id="CHEBI:29105"/>
    </cofactor>
    <text evidence="9">Binds 1 zinc ion per subunit.</text>
</comment>
<dbReference type="GO" id="GO:0046872">
    <property type="term" value="F:metal ion binding"/>
    <property type="evidence" value="ECO:0007669"/>
    <property type="project" value="UniProtKB-KW"/>
</dbReference>
<dbReference type="Pfam" id="PF23106">
    <property type="entry name" value="EGF_Teneurin"/>
    <property type="match status" value="1"/>
</dbReference>
<keyword evidence="5 9" id="KW-0862">Zinc</keyword>
<evidence type="ECO:0000259" key="11">
    <source>
        <dbReference type="PROSITE" id="PS50026"/>
    </source>
</evidence>
<feature type="domain" description="EGF-like" evidence="11">
    <location>
        <begin position="653"/>
        <end position="688"/>
    </location>
</feature>
<evidence type="ECO:0000256" key="1">
    <source>
        <dbReference type="ARBA" id="ARBA00005860"/>
    </source>
</evidence>
<dbReference type="SMART" id="SM00181">
    <property type="entry name" value="EGF"/>
    <property type="match status" value="6"/>
</dbReference>
<feature type="disulfide bond" evidence="10">
    <location>
        <begin position="678"/>
        <end position="687"/>
    </location>
</feature>
<dbReference type="OrthoDB" id="6130531at2759"/>
<dbReference type="PRINTS" id="PR00011">
    <property type="entry name" value="EGFLAMININ"/>
</dbReference>
<dbReference type="GO" id="GO:0005737">
    <property type="term" value="C:cytoplasm"/>
    <property type="evidence" value="ECO:0007669"/>
    <property type="project" value="TreeGrafter"/>
</dbReference>
<keyword evidence="10" id="KW-0245">EGF-like domain</keyword>
<comment type="caution">
    <text evidence="10">Lacks conserved residue(s) required for the propagation of feature annotation.</text>
</comment>
<keyword evidence="2" id="KW-0645">Protease</keyword>
<dbReference type="Proteomes" id="UP000243217">
    <property type="component" value="Unassembled WGS sequence"/>
</dbReference>
<evidence type="ECO:0000256" key="4">
    <source>
        <dbReference type="ARBA" id="ARBA00022801"/>
    </source>
</evidence>
<dbReference type="PANTHER" id="PTHR10942:SF0">
    <property type="entry name" value="LEISHMANOLYSIN-LIKE PEPTIDASE"/>
    <property type="match status" value="1"/>
</dbReference>
<feature type="domain" description="EGF-like" evidence="11">
    <location>
        <begin position="430"/>
        <end position="465"/>
    </location>
</feature>
<dbReference type="GO" id="GO:0016020">
    <property type="term" value="C:membrane"/>
    <property type="evidence" value="ECO:0007669"/>
    <property type="project" value="InterPro"/>
</dbReference>
<feature type="non-terminal residue" evidence="12">
    <location>
        <position position="778"/>
    </location>
</feature>
<evidence type="ECO:0000313" key="13">
    <source>
        <dbReference type="Proteomes" id="UP000243217"/>
    </source>
</evidence>
<dbReference type="Pfam" id="PF07974">
    <property type="entry name" value="EGF_2"/>
    <property type="match status" value="2"/>
</dbReference>
<feature type="binding site" evidence="9">
    <location>
        <position position="49"/>
    </location>
    <ligand>
        <name>Zn(2+)</name>
        <dbReference type="ChEBI" id="CHEBI:29105"/>
        <note>catalytic</note>
    </ligand>
</feature>
<dbReference type="GO" id="GO:0006508">
    <property type="term" value="P:proteolysis"/>
    <property type="evidence" value="ECO:0007669"/>
    <property type="project" value="UniProtKB-KW"/>
</dbReference>
<evidence type="ECO:0000256" key="7">
    <source>
        <dbReference type="ARBA" id="ARBA00023157"/>
    </source>
</evidence>
<dbReference type="Gene3D" id="3.10.170.20">
    <property type="match status" value="1"/>
</dbReference>
<feature type="binding site" evidence="9">
    <location>
        <position position="128"/>
    </location>
    <ligand>
        <name>Zn(2+)</name>
        <dbReference type="ChEBI" id="CHEBI:29105"/>
        <note>catalytic</note>
    </ligand>
</feature>
<name>A0A1V9ZYF4_9STRA</name>
<dbReference type="Pfam" id="PF01457">
    <property type="entry name" value="Peptidase_M8"/>
    <property type="match status" value="1"/>
</dbReference>
<dbReference type="FunFam" id="3.90.132.10:FF:000001">
    <property type="entry name" value="leishmanolysin-like peptidase isoform X2"/>
    <property type="match status" value="1"/>
</dbReference>
<gene>
    <name evidence="12" type="ORF">THRCLA_04629</name>
</gene>
<evidence type="ECO:0000256" key="6">
    <source>
        <dbReference type="ARBA" id="ARBA00023049"/>
    </source>
</evidence>
<keyword evidence="6 9" id="KW-0482">Metalloprotease</keyword>
<dbReference type="PROSITE" id="PS50026">
    <property type="entry name" value="EGF_3"/>
    <property type="match status" value="3"/>
</dbReference>
<dbReference type="Gene3D" id="2.10.55.10">
    <property type="entry name" value="Leishmanolysin domain 3"/>
    <property type="match status" value="1"/>
</dbReference>
<protein>
    <submittedName>
        <fullName evidence="12">Leishmanolysin-like peptidase</fullName>
    </submittedName>
</protein>
<dbReference type="AlphaFoldDB" id="A0A1V9ZYF4"/>
<feature type="active site" evidence="8">
    <location>
        <position position="46"/>
    </location>
</feature>
<feature type="domain" description="EGF-like" evidence="11">
    <location>
        <begin position="386"/>
        <end position="423"/>
    </location>
</feature>
<organism evidence="12 13">
    <name type="scientific">Thraustotheca clavata</name>
    <dbReference type="NCBI Taxonomy" id="74557"/>
    <lineage>
        <taxon>Eukaryota</taxon>
        <taxon>Sar</taxon>
        <taxon>Stramenopiles</taxon>
        <taxon>Oomycota</taxon>
        <taxon>Saprolegniomycetes</taxon>
        <taxon>Saprolegniales</taxon>
        <taxon>Achlyaceae</taxon>
        <taxon>Thraustotheca</taxon>
    </lineage>
</organism>
<feature type="disulfide bond" evidence="10">
    <location>
        <begin position="413"/>
        <end position="422"/>
    </location>
</feature>
<evidence type="ECO:0000256" key="5">
    <source>
        <dbReference type="ARBA" id="ARBA00022833"/>
    </source>
</evidence>
<dbReference type="GO" id="GO:0007155">
    <property type="term" value="P:cell adhesion"/>
    <property type="evidence" value="ECO:0007669"/>
    <property type="project" value="InterPro"/>
</dbReference>
<feature type="non-terminal residue" evidence="12">
    <location>
        <position position="1"/>
    </location>
</feature>
<dbReference type="STRING" id="74557.A0A1V9ZYF4"/>
<dbReference type="SUPFAM" id="SSF55486">
    <property type="entry name" value="Metalloproteases ('zincins'), catalytic domain"/>
    <property type="match status" value="1"/>
</dbReference>
<evidence type="ECO:0000256" key="8">
    <source>
        <dbReference type="PIRSR" id="PIRSR601577-1"/>
    </source>
</evidence>
<accession>A0A1V9ZYF4</accession>
<evidence type="ECO:0000256" key="9">
    <source>
        <dbReference type="PIRSR" id="PIRSR601577-2"/>
    </source>
</evidence>
<keyword evidence="7 10" id="KW-1015">Disulfide bond</keyword>
<feature type="binding site" evidence="9">
    <location>
        <position position="45"/>
    </location>
    <ligand>
        <name>Zn(2+)</name>
        <dbReference type="ChEBI" id="CHEBI:29105"/>
        <note>catalytic</note>
    </ligand>
</feature>
<evidence type="ECO:0000256" key="10">
    <source>
        <dbReference type="PROSITE-ProRule" id="PRU00076"/>
    </source>
</evidence>
<dbReference type="InterPro" id="IPR013111">
    <property type="entry name" value="EGF_extracell"/>
</dbReference>
<dbReference type="PANTHER" id="PTHR10942">
    <property type="entry name" value="LEISHMANOLYSIN-LIKE PEPTIDASE"/>
    <property type="match status" value="1"/>
</dbReference>
<dbReference type="EMBL" id="JNBS01001025">
    <property type="protein sequence ID" value="OQS03053.1"/>
    <property type="molecule type" value="Genomic_DNA"/>
</dbReference>
<proteinExistence type="inferred from homology"/>
<dbReference type="GO" id="GO:0004222">
    <property type="term" value="F:metalloendopeptidase activity"/>
    <property type="evidence" value="ECO:0007669"/>
    <property type="project" value="InterPro"/>
</dbReference>
<dbReference type="Gene3D" id="3.90.132.10">
    <property type="entry name" value="Leishmanolysin , domain 2"/>
    <property type="match status" value="1"/>
</dbReference>
<dbReference type="Gene3D" id="2.10.25.10">
    <property type="entry name" value="Laminin"/>
    <property type="match status" value="2"/>
</dbReference>
<keyword evidence="13" id="KW-1185">Reference proteome</keyword>
<comment type="similarity">
    <text evidence="1">Belongs to the peptidase M8 family.</text>
</comment>